<evidence type="ECO:0000256" key="1">
    <source>
        <dbReference type="SAM" id="SignalP"/>
    </source>
</evidence>
<protein>
    <submittedName>
        <fullName evidence="2">Uncharacterized protein</fullName>
    </submittedName>
</protein>
<feature type="signal peptide" evidence="1">
    <location>
        <begin position="1"/>
        <end position="23"/>
    </location>
</feature>
<evidence type="ECO:0000313" key="3">
    <source>
        <dbReference type="Proteomes" id="UP000228528"/>
    </source>
</evidence>
<accession>A0A2M6P1M6</accession>
<evidence type="ECO:0000313" key="2">
    <source>
        <dbReference type="EMBL" id="PIR77626.1"/>
    </source>
</evidence>
<organism evidence="2 3">
    <name type="scientific">Candidatus Magasanikbacteria bacterium CG10_big_fil_rev_8_21_14_0_10_38_6</name>
    <dbReference type="NCBI Taxonomy" id="1974647"/>
    <lineage>
        <taxon>Bacteria</taxon>
        <taxon>Candidatus Magasanikiibacteriota</taxon>
    </lineage>
</organism>
<feature type="chain" id="PRO_5014753418" evidence="1">
    <location>
        <begin position="24"/>
        <end position="160"/>
    </location>
</feature>
<comment type="caution">
    <text evidence="2">The sequence shown here is derived from an EMBL/GenBank/DDBJ whole genome shotgun (WGS) entry which is preliminary data.</text>
</comment>
<sequence>MKTVLITLGLVSFAILLSGCGNTLPKNEAEQFIAKNKSYCTDQPTQDKKGKNVFPIIPLYEKMPILGQLFTASYCNDERMATIAEITDGQYTAGSIIWLQDNPPEEMITILHDIGYTCSGGTEGTCTKWRLAETSIDPQKILQLRSFSQKITDDACVYCK</sequence>
<name>A0A2M6P1M6_9BACT</name>
<keyword evidence="1" id="KW-0732">Signal</keyword>
<reference evidence="3" key="1">
    <citation type="submission" date="2017-09" db="EMBL/GenBank/DDBJ databases">
        <title>Depth-based differentiation of microbial function through sediment-hosted aquifers and enrichment of novel symbionts in the deep terrestrial subsurface.</title>
        <authorList>
            <person name="Probst A.J."/>
            <person name="Ladd B."/>
            <person name="Jarett J.K."/>
            <person name="Geller-Mcgrath D.E."/>
            <person name="Sieber C.M.K."/>
            <person name="Emerson J.B."/>
            <person name="Anantharaman K."/>
            <person name="Thomas B.C."/>
            <person name="Malmstrom R."/>
            <person name="Stieglmeier M."/>
            <person name="Klingl A."/>
            <person name="Woyke T."/>
            <person name="Ryan C.M."/>
            <person name="Banfield J.F."/>
        </authorList>
    </citation>
    <scope>NUCLEOTIDE SEQUENCE [LARGE SCALE GENOMIC DNA]</scope>
</reference>
<gene>
    <name evidence="2" type="ORF">COU30_01425</name>
</gene>
<dbReference type="AlphaFoldDB" id="A0A2M6P1M6"/>
<dbReference type="EMBL" id="PFBW01000061">
    <property type="protein sequence ID" value="PIR77626.1"/>
    <property type="molecule type" value="Genomic_DNA"/>
</dbReference>
<dbReference type="Proteomes" id="UP000228528">
    <property type="component" value="Unassembled WGS sequence"/>
</dbReference>
<proteinExistence type="predicted"/>
<dbReference type="PROSITE" id="PS51257">
    <property type="entry name" value="PROKAR_LIPOPROTEIN"/>
    <property type="match status" value="1"/>
</dbReference>